<accession>A0A495XXD2</accession>
<dbReference type="InterPro" id="IPR008928">
    <property type="entry name" value="6-hairpin_glycosidase_sf"/>
</dbReference>
<name>A0A495XXD2_9MICO</name>
<gene>
    <name evidence="3" type="ORF">DFJ68_2724</name>
</gene>
<organism evidence="3 4">
    <name type="scientific">Terracoccus luteus</name>
    <dbReference type="NCBI Taxonomy" id="53356"/>
    <lineage>
        <taxon>Bacteria</taxon>
        <taxon>Bacillati</taxon>
        <taxon>Actinomycetota</taxon>
        <taxon>Actinomycetes</taxon>
        <taxon>Micrococcales</taxon>
        <taxon>Intrasporangiaceae</taxon>
        <taxon>Terracoccus</taxon>
    </lineage>
</organism>
<dbReference type="Gene3D" id="1.50.10.10">
    <property type="match status" value="1"/>
</dbReference>
<dbReference type="GO" id="GO:0005975">
    <property type="term" value="P:carbohydrate metabolic process"/>
    <property type="evidence" value="ECO:0007669"/>
    <property type="project" value="InterPro"/>
</dbReference>
<keyword evidence="4" id="KW-1185">Reference proteome</keyword>
<dbReference type="InterPro" id="IPR010819">
    <property type="entry name" value="AGE/CE"/>
</dbReference>
<dbReference type="InterPro" id="IPR012341">
    <property type="entry name" value="6hp_glycosidase-like_sf"/>
</dbReference>
<evidence type="ECO:0000256" key="1">
    <source>
        <dbReference type="ARBA" id="ARBA00008558"/>
    </source>
</evidence>
<dbReference type="PANTHER" id="PTHR15108">
    <property type="entry name" value="N-ACYLGLUCOSAMINE-2-EPIMERASE"/>
    <property type="match status" value="1"/>
</dbReference>
<dbReference type="RefSeq" id="WP_147431588.1">
    <property type="nucleotide sequence ID" value="NZ_RBXT01000001.1"/>
</dbReference>
<comment type="similarity">
    <text evidence="1">Belongs to the N-acylglucosamine 2-epimerase family.</text>
</comment>
<evidence type="ECO:0000256" key="2">
    <source>
        <dbReference type="ARBA" id="ARBA00023235"/>
    </source>
</evidence>
<protein>
    <submittedName>
        <fullName evidence="3">Mannose/cellobiose epimerase-like protein (N-acyl-D-glucosamine 2-epimerase family)</fullName>
    </submittedName>
</protein>
<evidence type="ECO:0000313" key="3">
    <source>
        <dbReference type="EMBL" id="RKT79260.1"/>
    </source>
</evidence>
<dbReference type="SUPFAM" id="SSF48208">
    <property type="entry name" value="Six-hairpin glycosidases"/>
    <property type="match status" value="1"/>
</dbReference>
<dbReference type="Proteomes" id="UP000278440">
    <property type="component" value="Unassembled WGS sequence"/>
</dbReference>
<dbReference type="EMBL" id="RBXT01000001">
    <property type="protein sequence ID" value="RKT79260.1"/>
    <property type="molecule type" value="Genomic_DNA"/>
</dbReference>
<proteinExistence type="inferred from homology"/>
<keyword evidence="2" id="KW-0413">Isomerase</keyword>
<dbReference type="GO" id="GO:0016853">
    <property type="term" value="F:isomerase activity"/>
    <property type="evidence" value="ECO:0007669"/>
    <property type="project" value="UniProtKB-KW"/>
</dbReference>
<evidence type="ECO:0000313" key="4">
    <source>
        <dbReference type="Proteomes" id="UP000278440"/>
    </source>
</evidence>
<dbReference type="OrthoDB" id="9806359at2"/>
<dbReference type="AlphaFoldDB" id="A0A495XXD2"/>
<reference evidence="3 4" key="1">
    <citation type="submission" date="2018-10" db="EMBL/GenBank/DDBJ databases">
        <title>Sequencing the genomes of 1000 actinobacteria strains.</title>
        <authorList>
            <person name="Klenk H.-P."/>
        </authorList>
    </citation>
    <scope>NUCLEOTIDE SEQUENCE [LARGE SCALE GENOMIC DNA]</scope>
    <source>
        <strain evidence="3 4">DSM 44267</strain>
    </source>
</reference>
<comment type="caution">
    <text evidence="3">The sequence shown here is derived from an EMBL/GenBank/DDBJ whole genome shotgun (WGS) entry which is preliminary data.</text>
</comment>
<dbReference type="Pfam" id="PF07221">
    <property type="entry name" value="GlcNAc_2-epim"/>
    <property type="match status" value="1"/>
</dbReference>
<sequence length="441" mass="48006">MSADVTAVDTPWVQRATHRQWAVDRFGRMLDFVVASAAPGGGFEYLGGDRRPLPGRAPTLLLTARMAHAASLGSVLGLPGSEALLRHALDSLAGPFRDAEHGGWFGTLATDAATDAAAGDGGEGRGRKAAYEHVHVVLAASSALAAGVPGARELLDEALDVVGTRFWVEADGALSESFAADWSDPEPYRGANANMHGVEAFLAAGDALGDDRWHERALRVCERLVDRHAREHGWLLPEHFDERWVEQPDHNVDDPDHPFRPYGATYGHSLEWARLLCALHASPRVETPGWVLDSAAALTRTALSAWGVDGREGLVYTVDWQRRPVSTVRLHWPVCEGIQATAALRALTGDDEWERWYRRLWDHAARFFVAPDGSWVNELDENGDEGFAVWPGRPDVYHGAGAYLAPLLPVWPFMTVAAAEGALTRDQSATHLAGEVGRPVR</sequence>